<sequence>MAQRASQRQPRPSASRLPPLSPLPPPLPPPPLPFVGPSPQPATAARPVKVAHVHRWRQQQAMTRPPPRDASRSAATTAMSAASPHTCLPRPTTGRRGGATEAAWRWGTGLKTASVPAQATSAGVVVTARAAEAGASAATSGGVRPKSTSPRSARRRWSVATPPDTPRSALKRGDA</sequence>
<proteinExistence type="predicted"/>
<keyword evidence="2" id="KW-1185">Reference proteome</keyword>
<protein>
    <submittedName>
        <fullName evidence="1">Uncharacterized protein</fullName>
    </submittedName>
</protein>
<evidence type="ECO:0000313" key="1">
    <source>
        <dbReference type="EMBL" id="KAK1865917.1"/>
    </source>
</evidence>
<organism evidence="1 2">
    <name type="scientific">Pyropia yezoensis</name>
    <name type="common">Susabi-nori</name>
    <name type="synonym">Porphyra yezoensis</name>
    <dbReference type="NCBI Taxonomy" id="2788"/>
    <lineage>
        <taxon>Eukaryota</taxon>
        <taxon>Rhodophyta</taxon>
        <taxon>Bangiophyceae</taxon>
        <taxon>Bangiales</taxon>
        <taxon>Bangiaceae</taxon>
        <taxon>Pyropia</taxon>
    </lineage>
</organism>
<comment type="caution">
    <text evidence="1">The sequence shown here is derived from an EMBL/GenBank/DDBJ whole genome shotgun (WGS) entry which is preliminary data.</text>
</comment>
<evidence type="ECO:0000313" key="2">
    <source>
        <dbReference type="Proteomes" id="UP000798662"/>
    </source>
</evidence>
<reference evidence="1" key="1">
    <citation type="submission" date="2019-11" db="EMBL/GenBank/DDBJ databases">
        <title>Nori genome reveals adaptations in red seaweeds to the harsh intertidal environment.</title>
        <authorList>
            <person name="Wang D."/>
            <person name="Mao Y."/>
        </authorList>
    </citation>
    <scope>NUCLEOTIDE SEQUENCE</scope>
    <source>
        <tissue evidence="1">Gametophyte</tissue>
    </source>
</reference>
<name>A0ACC3C7Z1_PYRYE</name>
<dbReference type="Proteomes" id="UP000798662">
    <property type="component" value="Chromosome 2"/>
</dbReference>
<accession>A0ACC3C7Z1</accession>
<gene>
    <name evidence="1" type="ORF">I4F81_008439</name>
</gene>
<dbReference type="EMBL" id="CM020619">
    <property type="protein sequence ID" value="KAK1865917.1"/>
    <property type="molecule type" value="Genomic_DNA"/>
</dbReference>